<keyword evidence="2" id="KW-1185">Reference proteome</keyword>
<proteinExistence type="predicted"/>
<evidence type="ECO:0000313" key="2">
    <source>
        <dbReference type="Proteomes" id="UP000268192"/>
    </source>
</evidence>
<reference evidence="1 2" key="1">
    <citation type="submission" date="2018-09" db="EMBL/GenBank/DDBJ databases">
        <title>Marinorhizobium profundi gen. nov., sp. nov., isolated from a deep-sea sediment sample from the New Britain Trench and proposal of Marinorhizobiaceae fam. nov. in the order Rhizobiales of the class Alphaproteobacteria.</title>
        <authorList>
            <person name="Cao J."/>
        </authorList>
    </citation>
    <scope>NUCLEOTIDE SEQUENCE [LARGE SCALE GENOMIC DNA]</scope>
    <source>
        <strain evidence="1 2">WS11</strain>
    </source>
</reference>
<gene>
    <name evidence="1" type="ORF">D5400_09925</name>
</gene>
<dbReference type="OrthoDB" id="8660166at2"/>
<name>A0A3Q8XQJ4_9HYPH</name>
<dbReference type="AlphaFoldDB" id="A0A3Q8XQJ4"/>
<dbReference type="KEGG" id="abaw:D5400_09925"/>
<dbReference type="RefSeq" id="WP_126009854.1">
    <property type="nucleotide sequence ID" value="NZ_CP032509.1"/>
</dbReference>
<organism evidence="1 2">
    <name type="scientific">Georhizobium profundi</name>
    <dbReference type="NCBI Taxonomy" id="2341112"/>
    <lineage>
        <taxon>Bacteria</taxon>
        <taxon>Pseudomonadati</taxon>
        <taxon>Pseudomonadota</taxon>
        <taxon>Alphaproteobacteria</taxon>
        <taxon>Hyphomicrobiales</taxon>
        <taxon>Rhizobiaceae</taxon>
        <taxon>Georhizobium</taxon>
    </lineage>
</organism>
<accession>A0A3Q8XQJ4</accession>
<dbReference type="EMBL" id="CP032509">
    <property type="protein sequence ID" value="AZN71544.1"/>
    <property type="molecule type" value="Genomic_DNA"/>
</dbReference>
<sequence>MAKVRDILIDVKIEQAQRQRKCRRNSSHVIAKGEWCLVVRTNATNDDYSYSRDAAKPMLDAAWAKLKGIYEGLGMSPPGT</sequence>
<dbReference type="Proteomes" id="UP000268192">
    <property type="component" value="Chromosome"/>
</dbReference>
<protein>
    <submittedName>
        <fullName evidence="1">Uncharacterized protein</fullName>
    </submittedName>
</protein>
<evidence type="ECO:0000313" key="1">
    <source>
        <dbReference type="EMBL" id="AZN71544.1"/>
    </source>
</evidence>